<accession>A0A089YN59</accession>
<dbReference type="KEGG" id="prh:LT40_10795"/>
<sequence>MSAAPLSSRETCQLFRDIALGIRTLRNLDETPWADALGATMVVGADGWIITLRIHEDGRFHCERCESLDGRVYAFDSSQRYGTDPIELLSTWELARLATLLGEM</sequence>
<organism evidence="2 3">
    <name type="scientific">Pseudomonas rhizosphaerae</name>
    <dbReference type="NCBI Taxonomy" id="216142"/>
    <lineage>
        <taxon>Bacteria</taxon>
        <taxon>Pseudomonadati</taxon>
        <taxon>Pseudomonadota</taxon>
        <taxon>Gammaproteobacteria</taxon>
        <taxon>Pseudomonadales</taxon>
        <taxon>Pseudomonadaceae</taxon>
        <taxon>Pseudomonas</taxon>
    </lineage>
</organism>
<dbReference type="OrthoDB" id="7000909at2"/>
<dbReference type="InterPro" id="IPR056110">
    <property type="entry name" value="DUF7693"/>
</dbReference>
<dbReference type="EMBL" id="CP009533">
    <property type="protein sequence ID" value="AIS17848.1"/>
    <property type="molecule type" value="Genomic_DNA"/>
</dbReference>
<keyword evidence="3" id="KW-1185">Reference proteome</keyword>
<dbReference type="Proteomes" id="UP000029499">
    <property type="component" value="Chromosome"/>
</dbReference>
<dbReference type="AlphaFoldDB" id="A0A089YN59"/>
<evidence type="ECO:0000259" key="1">
    <source>
        <dbReference type="Pfam" id="PF24745"/>
    </source>
</evidence>
<reference evidence="2 3" key="1">
    <citation type="journal article" date="2015" name="J. Biotechnol.">
        <title>Complete genome sequence of Pseudomonas rhizosphaerae IH5T (=DSM 16299T), a phosphate-solubilizing rhizobacterium for bacterial biofertilizer.</title>
        <authorList>
            <person name="Kwak Y."/>
            <person name="Jung B.K."/>
            <person name="Shin J.H."/>
        </authorList>
    </citation>
    <scope>NUCLEOTIDE SEQUENCE [LARGE SCALE GENOMIC DNA]</scope>
    <source>
        <strain evidence="2">DSM 16299</strain>
    </source>
</reference>
<name>A0A089YN59_9PSED</name>
<evidence type="ECO:0000313" key="2">
    <source>
        <dbReference type="EMBL" id="AIS17848.1"/>
    </source>
</evidence>
<gene>
    <name evidence="2" type="ORF">LT40_10795</name>
</gene>
<protein>
    <recommendedName>
        <fullName evidence="1">DUF7693 domain-containing protein</fullName>
    </recommendedName>
</protein>
<dbReference type="Pfam" id="PF24745">
    <property type="entry name" value="DUF7693"/>
    <property type="match status" value="1"/>
</dbReference>
<feature type="domain" description="DUF7693" evidence="1">
    <location>
        <begin position="6"/>
        <end position="102"/>
    </location>
</feature>
<dbReference type="RefSeq" id="WP_043189744.1">
    <property type="nucleotide sequence ID" value="NZ_CP009533.1"/>
</dbReference>
<proteinExistence type="predicted"/>
<dbReference type="HOGENOM" id="CLU_133259_1_0_6"/>
<evidence type="ECO:0000313" key="3">
    <source>
        <dbReference type="Proteomes" id="UP000029499"/>
    </source>
</evidence>